<name>B4J7L3_DROGR</name>
<reference evidence="2 3" key="1">
    <citation type="journal article" date="2007" name="Nature">
        <title>Evolution of genes and genomes on the Drosophila phylogeny.</title>
        <authorList>
            <consortium name="Drosophila 12 Genomes Consortium"/>
            <person name="Clark A.G."/>
            <person name="Eisen M.B."/>
            <person name="Smith D.R."/>
            <person name="Bergman C.M."/>
            <person name="Oliver B."/>
            <person name="Markow T.A."/>
            <person name="Kaufman T.C."/>
            <person name="Kellis M."/>
            <person name="Gelbart W."/>
            <person name="Iyer V.N."/>
            <person name="Pollard D.A."/>
            <person name="Sackton T.B."/>
            <person name="Larracuente A.M."/>
            <person name="Singh N.D."/>
            <person name="Abad J.P."/>
            <person name="Abt D.N."/>
            <person name="Adryan B."/>
            <person name="Aguade M."/>
            <person name="Akashi H."/>
            <person name="Anderson W.W."/>
            <person name="Aquadro C.F."/>
            <person name="Ardell D.H."/>
            <person name="Arguello R."/>
            <person name="Artieri C.G."/>
            <person name="Barbash D.A."/>
            <person name="Barker D."/>
            <person name="Barsanti P."/>
            <person name="Batterham P."/>
            <person name="Batzoglou S."/>
            <person name="Begun D."/>
            <person name="Bhutkar A."/>
            <person name="Blanco E."/>
            <person name="Bosak S.A."/>
            <person name="Bradley R.K."/>
            <person name="Brand A.D."/>
            <person name="Brent M.R."/>
            <person name="Brooks A.N."/>
            <person name="Brown R.H."/>
            <person name="Butlin R.K."/>
            <person name="Caggese C."/>
            <person name="Calvi B.R."/>
            <person name="Bernardo de Carvalho A."/>
            <person name="Caspi A."/>
            <person name="Castrezana S."/>
            <person name="Celniker S.E."/>
            <person name="Chang J.L."/>
            <person name="Chapple C."/>
            <person name="Chatterji S."/>
            <person name="Chinwalla A."/>
            <person name="Civetta A."/>
            <person name="Clifton S.W."/>
            <person name="Comeron J.M."/>
            <person name="Costello J.C."/>
            <person name="Coyne J.A."/>
            <person name="Daub J."/>
            <person name="David R.G."/>
            <person name="Delcher A.L."/>
            <person name="Delehaunty K."/>
            <person name="Do C.B."/>
            <person name="Ebling H."/>
            <person name="Edwards K."/>
            <person name="Eickbush T."/>
            <person name="Evans J.D."/>
            <person name="Filipski A."/>
            <person name="Findeiss S."/>
            <person name="Freyhult E."/>
            <person name="Fulton L."/>
            <person name="Fulton R."/>
            <person name="Garcia A.C."/>
            <person name="Gardiner A."/>
            <person name="Garfield D.A."/>
            <person name="Garvin B.E."/>
            <person name="Gibson G."/>
            <person name="Gilbert D."/>
            <person name="Gnerre S."/>
            <person name="Godfrey J."/>
            <person name="Good R."/>
            <person name="Gotea V."/>
            <person name="Gravely B."/>
            <person name="Greenberg A.J."/>
            <person name="Griffiths-Jones S."/>
            <person name="Gross S."/>
            <person name="Guigo R."/>
            <person name="Gustafson E.A."/>
            <person name="Haerty W."/>
            <person name="Hahn M.W."/>
            <person name="Halligan D.L."/>
            <person name="Halpern A.L."/>
            <person name="Halter G.M."/>
            <person name="Han M.V."/>
            <person name="Heger A."/>
            <person name="Hillier L."/>
            <person name="Hinrichs A.S."/>
            <person name="Holmes I."/>
            <person name="Hoskins R.A."/>
            <person name="Hubisz M.J."/>
            <person name="Hultmark D."/>
            <person name="Huntley M.A."/>
            <person name="Jaffe D.B."/>
            <person name="Jagadeeshan S."/>
            <person name="Jeck W.R."/>
            <person name="Johnson J."/>
            <person name="Jones C.D."/>
            <person name="Jordan W.C."/>
            <person name="Karpen G.H."/>
            <person name="Kataoka E."/>
            <person name="Keightley P.D."/>
            <person name="Kheradpour P."/>
            <person name="Kirkness E.F."/>
            <person name="Koerich L.B."/>
            <person name="Kristiansen K."/>
            <person name="Kudrna D."/>
            <person name="Kulathinal R.J."/>
            <person name="Kumar S."/>
            <person name="Kwok R."/>
            <person name="Lander E."/>
            <person name="Langley C.H."/>
            <person name="Lapoint R."/>
            <person name="Lazzaro B.P."/>
            <person name="Lee S.J."/>
            <person name="Levesque L."/>
            <person name="Li R."/>
            <person name="Lin C.F."/>
            <person name="Lin M.F."/>
            <person name="Lindblad-Toh K."/>
            <person name="Llopart A."/>
            <person name="Long M."/>
            <person name="Low L."/>
            <person name="Lozovsky E."/>
            <person name="Lu J."/>
            <person name="Luo M."/>
            <person name="Machado C.A."/>
            <person name="Makalowski W."/>
            <person name="Marzo M."/>
            <person name="Matsuda M."/>
            <person name="Matzkin L."/>
            <person name="McAllister B."/>
            <person name="McBride C.S."/>
            <person name="McKernan B."/>
            <person name="McKernan K."/>
            <person name="Mendez-Lago M."/>
            <person name="Minx P."/>
            <person name="Mollenhauer M.U."/>
            <person name="Montooth K."/>
            <person name="Mount S.M."/>
            <person name="Mu X."/>
            <person name="Myers E."/>
            <person name="Negre B."/>
            <person name="Newfeld S."/>
            <person name="Nielsen R."/>
            <person name="Noor M.A."/>
            <person name="O'Grady P."/>
            <person name="Pachter L."/>
            <person name="Papaceit M."/>
            <person name="Parisi M.J."/>
            <person name="Parisi M."/>
            <person name="Parts L."/>
            <person name="Pedersen J.S."/>
            <person name="Pesole G."/>
            <person name="Phillippy A.M."/>
            <person name="Ponting C.P."/>
            <person name="Pop M."/>
            <person name="Porcelli D."/>
            <person name="Powell J.R."/>
            <person name="Prohaska S."/>
            <person name="Pruitt K."/>
            <person name="Puig M."/>
            <person name="Quesneville H."/>
            <person name="Ram K.R."/>
            <person name="Rand D."/>
            <person name="Rasmussen M.D."/>
            <person name="Reed L.K."/>
            <person name="Reenan R."/>
            <person name="Reily A."/>
            <person name="Remington K.A."/>
            <person name="Rieger T.T."/>
            <person name="Ritchie M.G."/>
            <person name="Robin C."/>
            <person name="Rogers Y.H."/>
            <person name="Rohde C."/>
            <person name="Rozas J."/>
            <person name="Rubenfield M.J."/>
            <person name="Ruiz A."/>
            <person name="Russo S."/>
            <person name="Salzberg S.L."/>
            <person name="Sanchez-Gracia A."/>
            <person name="Saranga D.J."/>
            <person name="Sato H."/>
            <person name="Schaeffer S.W."/>
            <person name="Schatz M.C."/>
            <person name="Schlenke T."/>
            <person name="Schwartz R."/>
            <person name="Segarra C."/>
            <person name="Singh R.S."/>
            <person name="Sirot L."/>
            <person name="Sirota M."/>
            <person name="Sisneros N.B."/>
            <person name="Smith C.D."/>
            <person name="Smith T.F."/>
            <person name="Spieth J."/>
            <person name="Stage D.E."/>
            <person name="Stark A."/>
            <person name="Stephan W."/>
            <person name="Strausberg R.L."/>
            <person name="Strempel S."/>
            <person name="Sturgill D."/>
            <person name="Sutton G."/>
            <person name="Sutton G.G."/>
            <person name="Tao W."/>
            <person name="Teichmann S."/>
            <person name="Tobari Y.N."/>
            <person name="Tomimura Y."/>
            <person name="Tsolas J.M."/>
            <person name="Valente V.L."/>
            <person name="Venter E."/>
            <person name="Venter J.C."/>
            <person name="Vicario S."/>
            <person name="Vieira F.G."/>
            <person name="Vilella A.J."/>
            <person name="Villasante A."/>
            <person name="Walenz B."/>
            <person name="Wang J."/>
            <person name="Wasserman M."/>
            <person name="Watts T."/>
            <person name="Wilson D."/>
            <person name="Wilson R.K."/>
            <person name="Wing R.A."/>
            <person name="Wolfner M.F."/>
            <person name="Wong A."/>
            <person name="Wong G.K."/>
            <person name="Wu C.I."/>
            <person name="Wu G."/>
            <person name="Yamamoto D."/>
            <person name="Yang H.P."/>
            <person name="Yang S.P."/>
            <person name="Yorke J.A."/>
            <person name="Yoshida K."/>
            <person name="Zdobnov E."/>
            <person name="Zhang P."/>
            <person name="Zhang Y."/>
            <person name="Zimin A.V."/>
            <person name="Baldwin J."/>
            <person name="Abdouelleil A."/>
            <person name="Abdulkadir J."/>
            <person name="Abebe A."/>
            <person name="Abera B."/>
            <person name="Abreu J."/>
            <person name="Acer S.C."/>
            <person name="Aftuck L."/>
            <person name="Alexander A."/>
            <person name="An P."/>
            <person name="Anderson E."/>
            <person name="Anderson S."/>
            <person name="Arachi H."/>
            <person name="Azer M."/>
            <person name="Bachantsang P."/>
            <person name="Barry A."/>
            <person name="Bayul T."/>
            <person name="Berlin A."/>
            <person name="Bessette D."/>
            <person name="Bloom T."/>
            <person name="Blye J."/>
            <person name="Boguslavskiy L."/>
            <person name="Bonnet C."/>
            <person name="Boukhgalter B."/>
            <person name="Bourzgui I."/>
            <person name="Brown A."/>
            <person name="Cahill P."/>
            <person name="Channer S."/>
            <person name="Cheshatsang Y."/>
            <person name="Chuda L."/>
            <person name="Citroen M."/>
            <person name="Collymore A."/>
            <person name="Cooke P."/>
            <person name="Costello M."/>
            <person name="D'Aco K."/>
            <person name="Daza R."/>
            <person name="De Haan G."/>
            <person name="DeGray S."/>
            <person name="DeMaso C."/>
            <person name="Dhargay N."/>
            <person name="Dooley K."/>
            <person name="Dooley E."/>
            <person name="Doricent M."/>
            <person name="Dorje P."/>
            <person name="Dorjee K."/>
            <person name="Dupes A."/>
            <person name="Elong R."/>
            <person name="Falk J."/>
            <person name="Farina A."/>
            <person name="Faro S."/>
            <person name="Ferguson D."/>
            <person name="Fisher S."/>
            <person name="Foley C.D."/>
            <person name="Franke A."/>
            <person name="Friedrich D."/>
            <person name="Gadbois L."/>
            <person name="Gearin G."/>
            <person name="Gearin C.R."/>
            <person name="Giannoukos G."/>
            <person name="Goode T."/>
            <person name="Graham J."/>
            <person name="Grandbois E."/>
            <person name="Grewal S."/>
            <person name="Gyaltsen K."/>
            <person name="Hafez N."/>
            <person name="Hagos B."/>
            <person name="Hall J."/>
            <person name="Henson C."/>
            <person name="Hollinger A."/>
            <person name="Honan T."/>
            <person name="Huard M.D."/>
            <person name="Hughes L."/>
            <person name="Hurhula B."/>
            <person name="Husby M.E."/>
            <person name="Kamat A."/>
            <person name="Kanga B."/>
            <person name="Kashin S."/>
            <person name="Khazanovich D."/>
            <person name="Kisner P."/>
            <person name="Lance K."/>
            <person name="Lara M."/>
            <person name="Lee W."/>
            <person name="Lennon N."/>
            <person name="Letendre F."/>
            <person name="LeVine R."/>
            <person name="Lipovsky A."/>
            <person name="Liu X."/>
            <person name="Liu J."/>
            <person name="Liu S."/>
            <person name="Lokyitsang T."/>
            <person name="Lokyitsang Y."/>
            <person name="Lubonja R."/>
            <person name="Lui A."/>
            <person name="MacDonald P."/>
            <person name="Magnisalis V."/>
            <person name="Maru K."/>
            <person name="Matthews C."/>
            <person name="McCusker W."/>
            <person name="McDonough S."/>
            <person name="Mehta T."/>
            <person name="Meldrim J."/>
            <person name="Meneus L."/>
            <person name="Mihai O."/>
            <person name="Mihalev A."/>
            <person name="Mihova T."/>
            <person name="Mittelman R."/>
            <person name="Mlenga V."/>
            <person name="Montmayeur A."/>
            <person name="Mulrain L."/>
            <person name="Navidi A."/>
            <person name="Naylor J."/>
            <person name="Negash T."/>
            <person name="Nguyen T."/>
            <person name="Nguyen N."/>
            <person name="Nicol R."/>
            <person name="Norbu C."/>
            <person name="Norbu N."/>
            <person name="Novod N."/>
            <person name="O'Neill B."/>
            <person name="Osman S."/>
            <person name="Markiewicz E."/>
            <person name="Oyono O.L."/>
            <person name="Patti C."/>
            <person name="Phunkhang P."/>
            <person name="Pierre F."/>
            <person name="Priest M."/>
            <person name="Raghuraman S."/>
            <person name="Rege F."/>
            <person name="Reyes R."/>
            <person name="Rise C."/>
            <person name="Rogov P."/>
            <person name="Ross K."/>
            <person name="Ryan E."/>
            <person name="Settipalli S."/>
            <person name="Shea T."/>
            <person name="Sherpa N."/>
            <person name="Shi L."/>
            <person name="Shih D."/>
            <person name="Sparrow T."/>
            <person name="Spaulding J."/>
            <person name="Stalker J."/>
            <person name="Stange-Thomann N."/>
            <person name="Stavropoulos S."/>
            <person name="Stone C."/>
            <person name="Strader C."/>
            <person name="Tesfaye S."/>
            <person name="Thomson T."/>
            <person name="Thoulutsang Y."/>
            <person name="Thoulutsang D."/>
            <person name="Topham K."/>
            <person name="Topping I."/>
            <person name="Tsamla T."/>
            <person name="Vassiliev H."/>
            <person name="Vo A."/>
            <person name="Wangchuk T."/>
            <person name="Wangdi T."/>
            <person name="Weiand M."/>
            <person name="Wilkinson J."/>
            <person name="Wilson A."/>
            <person name="Yadav S."/>
            <person name="Young G."/>
            <person name="Yu Q."/>
            <person name="Zembek L."/>
            <person name="Zhong D."/>
            <person name="Zimmer A."/>
            <person name="Zwirko Z."/>
            <person name="Jaffe D.B."/>
            <person name="Alvarez P."/>
            <person name="Brockman W."/>
            <person name="Butler J."/>
            <person name="Chin C."/>
            <person name="Gnerre S."/>
            <person name="Grabherr M."/>
            <person name="Kleber M."/>
            <person name="Mauceli E."/>
            <person name="MacCallum I."/>
        </authorList>
    </citation>
    <scope>NUCLEOTIDE SEQUENCE [LARGE SCALE GENOMIC DNA]</scope>
    <source>
        <strain evidence="3">Tucson 15287-2541.00</strain>
    </source>
</reference>
<dbReference type="OrthoDB" id="6332063at2759"/>
<dbReference type="InParanoid" id="B4J7L3"/>
<dbReference type="PhylomeDB" id="B4J7L3"/>
<accession>B4J7L3</accession>
<protein>
    <submittedName>
        <fullName evidence="2">GH20050</fullName>
    </submittedName>
</protein>
<dbReference type="OMA" id="NGEVCCV"/>
<sequence length="129" mass="14479">MSNTSIFLGLCLVSAIMLQFVCADIETNEVNDNDPKFFMHEGVRVYLPHEEECVKLGGLCIQTRDCDKRTSYEGLCPTNKKYGVECCFEYSVKPAPCSHFSGECMERCNKDLERPGNDCNNGEVCCVLV</sequence>
<dbReference type="KEGG" id="dgr:6559570"/>
<dbReference type="GO" id="GO:0045924">
    <property type="term" value="P:regulation of female receptivity"/>
    <property type="evidence" value="ECO:0007669"/>
    <property type="project" value="EnsemblMetazoa"/>
</dbReference>
<keyword evidence="3" id="KW-1185">Reference proteome</keyword>
<dbReference type="Proteomes" id="UP000001070">
    <property type="component" value="Unassembled WGS sequence"/>
</dbReference>
<dbReference type="eggNOG" id="ENOG502T7ZI">
    <property type="taxonomic scope" value="Eukaryota"/>
</dbReference>
<keyword evidence="1" id="KW-0732">Signal</keyword>
<proteinExistence type="predicted"/>
<dbReference type="HOGENOM" id="CLU_159527_0_0_1"/>
<feature type="signal peptide" evidence="1">
    <location>
        <begin position="1"/>
        <end position="23"/>
    </location>
</feature>
<dbReference type="EMBL" id="CH916367">
    <property type="protein sequence ID" value="EDW02161.1"/>
    <property type="molecule type" value="Genomic_DNA"/>
</dbReference>
<feature type="chain" id="PRO_5002811683" evidence="1">
    <location>
        <begin position="24"/>
        <end position="129"/>
    </location>
</feature>
<dbReference type="SMR" id="B4J7L3"/>
<dbReference type="AlphaFoldDB" id="B4J7L3"/>
<evidence type="ECO:0000313" key="3">
    <source>
        <dbReference type="Proteomes" id="UP000001070"/>
    </source>
</evidence>
<dbReference type="FunCoup" id="B4J7L3">
    <property type="interactions" value="69"/>
</dbReference>
<evidence type="ECO:0000313" key="2">
    <source>
        <dbReference type="EMBL" id="EDW02161.1"/>
    </source>
</evidence>
<organism evidence="3">
    <name type="scientific">Drosophila grimshawi</name>
    <name type="common">Hawaiian fruit fly</name>
    <name type="synonym">Idiomyia grimshawi</name>
    <dbReference type="NCBI Taxonomy" id="7222"/>
    <lineage>
        <taxon>Eukaryota</taxon>
        <taxon>Metazoa</taxon>
        <taxon>Ecdysozoa</taxon>
        <taxon>Arthropoda</taxon>
        <taxon>Hexapoda</taxon>
        <taxon>Insecta</taxon>
        <taxon>Pterygota</taxon>
        <taxon>Neoptera</taxon>
        <taxon>Endopterygota</taxon>
        <taxon>Diptera</taxon>
        <taxon>Brachycera</taxon>
        <taxon>Muscomorpha</taxon>
        <taxon>Ephydroidea</taxon>
        <taxon>Drosophilidae</taxon>
        <taxon>Drosophila</taxon>
        <taxon>Hawaiian Drosophila</taxon>
    </lineage>
</organism>
<gene>
    <name evidence="2" type="primary">Dgri\GH20050</name>
    <name evidence="2" type="ORF">Dgri_GH20050</name>
</gene>
<evidence type="ECO:0000256" key="1">
    <source>
        <dbReference type="SAM" id="SignalP"/>
    </source>
</evidence>